<evidence type="ECO:0000313" key="3">
    <source>
        <dbReference type="EMBL" id="KAH0812473.1"/>
    </source>
</evidence>
<reference evidence="3" key="1">
    <citation type="journal article" date="2020" name="J Insects Food Feed">
        <title>The yellow mealworm (Tenebrio molitor) genome: a resource for the emerging insects as food and feed industry.</title>
        <authorList>
            <person name="Eriksson T."/>
            <person name="Andere A."/>
            <person name="Kelstrup H."/>
            <person name="Emery V."/>
            <person name="Picard C."/>
        </authorList>
    </citation>
    <scope>NUCLEOTIDE SEQUENCE</scope>
    <source>
        <strain evidence="3">Stoneville</strain>
        <tissue evidence="3">Whole head</tissue>
    </source>
</reference>
<dbReference type="Proteomes" id="UP000719412">
    <property type="component" value="Unassembled WGS sequence"/>
</dbReference>
<dbReference type="EMBL" id="JABDTM020026025">
    <property type="protein sequence ID" value="KAH0812473.1"/>
    <property type="molecule type" value="Genomic_DNA"/>
</dbReference>
<dbReference type="PANTHER" id="PTHR33273:SF2">
    <property type="entry name" value="ENDONUCLEASE_EXONUCLEASE_PHOSPHATASE DOMAIN-CONTAINING PROTEIN"/>
    <property type="match status" value="1"/>
</dbReference>
<evidence type="ECO:0000259" key="2">
    <source>
        <dbReference type="Pfam" id="PF14529"/>
    </source>
</evidence>
<dbReference type="SUPFAM" id="SSF56219">
    <property type="entry name" value="DNase I-like"/>
    <property type="match status" value="1"/>
</dbReference>
<comment type="caution">
    <text evidence="3">The sequence shown here is derived from an EMBL/GenBank/DDBJ whole genome shotgun (WGS) entry which is preliminary data.</text>
</comment>
<feature type="compositionally biased region" description="Low complexity" evidence="1">
    <location>
        <begin position="44"/>
        <end position="57"/>
    </location>
</feature>
<dbReference type="PANTHER" id="PTHR33273">
    <property type="entry name" value="DOMAIN-CONTAINING PROTEIN, PUTATIVE-RELATED"/>
    <property type="match status" value="1"/>
</dbReference>
<accession>A0A8J6HDI5</accession>
<dbReference type="InterPro" id="IPR005135">
    <property type="entry name" value="Endo/exonuclease/phosphatase"/>
</dbReference>
<dbReference type="GO" id="GO:0003824">
    <property type="term" value="F:catalytic activity"/>
    <property type="evidence" value="ECO:0007669"/>
    <property type="project" value="InterPro"/>
</dbReference>
<feature type="region of interest" description="Disordered" evidence="1">
    <location>
        <begin position="1"/>
        <end position="94"/>
    </location>
</feature>
<evidence type="ECO:0000256" key="1">
    <source>
        <dbReference type="SAM" id="MobiDB-lite"/>
    </source>
</evidence>
<sequence>MSTADWTLTRHRAPPMSQRQLRSNRRGDPPASSTPAQPTPAPPTSTTSSTERCSTSSRNSPTKSTSALSMESASNHRNTPTPSNPNERASTTLDSESISLLNSAPRLVLSEHGLPMASTYTPPPAALSGAPTAPPQYATNIATVNVAGLNRKKHALENFIATDLIKILAITEIHHTPSIKIKNFTSYIRLSSVNRARGVALLIASSIANSKHDLPPHLSDFEAVAADIQFNNSTITLIAYYNPPKEPLSTQLFQYASNLNRSIILGDFNARHTDFGDTSSNANGNGSNLTFLWTS</sequence>
<evidence type="ECO:0000313" key="4">
    <source>
        <dbReference type="Proteomes" id="UP000719412"/>
    </source>
</evidence>
<reference evidence="3" key="2">
    <citation type="submission" date="2021-08" db="EMBL/GenBank/DDBJ databases">
        <authorList>
            <person name="Eriksson T."/>
        </authorList>
    </citation>
    <scope>NUCLEOTIDE SEQUENCE</scope>
    <source>
        <strain evidence="3">Stoneville</strain>
        <tissue evidence="3">Whole head</tissue>
    </source>
</reference>
<dbReference type="Pfam" id="PF14529">
    <property type="entry name" value="Exo_endo_phos_2"/>
    <property type="match status" value="1"/>
</dbReference>
<gene>
    <name evidence="3" type="ORF">GEV33_010318</name>
</gene>
<feature type="compositionally biased region" description="Polar residues" evidence="1">
    <location>
        <begin position="58"/>
        <end position="94"/>
    </location>
</feature>
<dbReference type="AlphaFoldDB" id="A0A8J6HDI5"/>
<dbReference type="Gene3D" id="3.60.10.10">
    <property type="entry name" value="Endonuclease/exonuclease/phosphatase"/>
    <property type="match status" value="1"/>
</dbReference>
<dbReference type="InterPro" id="IPR036691">
    <property type="entry name" value="Endo/exonu/phosph_ase_sf"/>
</dbReference>
<keyword evidence="4" id="KW-1185">Reference proteome</keyword>
<name>A0A8J6HDI5_TENMO</name>
<feature type="domain" description="Endonuclease/exonuclease/phosphatase" evidence="2">
    <location>
        <begin position="235"/>
        <end position="285"/>
    </location>
</feature>
<organism evidence="3 4">
    <name type="scientific">Tenebrio molitor</name>
    <name type="common">Yellow mealworm beetle</name>
    <dbReference type="NCBI Taxonomy" id="7067"/>
    <lineage>
        <taxon>Eukaryota</taxon>
        <taxon>Metazoa</taxon>
        <taxon>Ecdysozoa</taxon>
        <taxon>Arthropoda</taxon>
        <taxon>Hexapoda</taxon>
        <taxon>Insecta</taxon>
        <taxon>Pterygota</taxon>
        <taxon>Neoptera</taxon>
        <taxon>Endopterygota</taxon>
        <taxon>Coleoptera</taxon>
        <taxon>Polyphaga</taxon>
        <taxon>Cucujiformia</taxon>
        <taxon>Tenebrionidae</taxon>
        <taxon>Tenebrio</taxon>
    </lineage>
</organism>
<protein>
    <recommendedName>
        <fullName evidence="2">Endonuclease/exonuclease/phosphatase domain-containing protein</fullName>
    </recommendedName>
</protein>
<proteinExistence type="predicted"/>